<evidence type="ECO:0000256" key="5">
    <source>
        <dbReference type="ARBA" id="ARBA00061706"/>
    </source>
</evidence>
<comment type="catalytic activity">
    <reaction evidence="6">
        <text>N-succinyl-L-glutamate 5-semialdehyde + NAD(+) + H2O = N-succinyl-L-glutamate + NADH + 2 H(+)</text>
        <dbReference type="Rhea" id="RHEA:10812"/>
        <dbReference type="ChEBI" id="CHEBI:15377"/>
        <dbReference type="ChEBI" id="CHEBI:15378"/>
        <dbReference type="ChEBI" id="CHEBI:57540"/>
        <dbReference type="ChEBI" id="CHEBI:57945"/>
        <dbReference type="ChEBI" id="CHEBI:58520"/>
        <dbReference type="ChEBI" id="CHEBI:58763"/>
        <dbReference type="EC" id="1.2.1.71"/>
    </reaction>
</comment>
<dbReference type="EC" id="1.2.1.71" evidence="6"/>
<feature type="active site" evidence="6 7">
    <location>
        <position position="243"/>
    </location>
</feature>
<dbReference type="NCBIfam" id="NF006992">
    <property type="entry name" value="PRK09457.1"/>
    <property type="match status" value="1"/>
</dbReference>
<dbReference type="GO" id="GO:0043824">
    <property type="term" value="F:succinylglutamate-semialdehyde dehydrogenase activity"/>
    <property type="evidence" value="ECO:0007669"/>
    <property type="project" value="UniProtKB-EC"/>
</dbReference>
<name>A0A0H3HCX5_KLEM8</name>
<dbReference type="InterPro" id="IPR017649">
    <property type="entry name" value="SuccinylGlu_semiald_DH_AstD"/>
</dbReference>
<dbReference type="InterPro" id="IPR016160">
    <property type="entry name" value="Ald_DH_CS_CYS"/>
</dbReference>
<evidence type="ECO:0000256" key="1">
    <source>
        <dbReference type="ARBA" id="ARBA00022503"/>
    </source>
</evidence>
<evidence type="ECO:0000256" key="2">
    <source>
        <dbReference type="ARBA" id="ARBA00023002"/>
    </source>
</evidence>
<dbReference type="KEGG" id="kox:KOX_18150"/>
<dbReference type="PATRIC" id="fig|1006551.4.peg.3634"/>
<proteinExistence type="inferred from homology"/>
<comment type="similarity">
    <text evidence="5 6">Belongs to the aldehyde dehydrogenase family. AstD subfamily.</text>
</comment>
<accession>A0A0H3HCX5</accession>
<dbReference type="FunFam" id="3.40.309.10:FF:000013">
    <property type="entry name" value="N-succinylglutamate 5-semialdehyde dehydrogenase"/>
    <property type="match status" value="1"/>
</dbReference>
<evidence type="ECO:0000256" key="7">
    <source>
        <dbReference type="PROSITE-ProRule" id="PRU10007"/>
    </source>
</evidence>
<dbReference type="EMBL" id="CP003218">
    <property type="protein sequence ID" value="AEX05352.1"/>
    <property type="molecule type" value="Genomic_DNA"/>
</dbReference>
<feature type="domain" description="Aldehyde dehydrogenase" evidence="8">
    <location>
        <begin position="15"/>
        <end position="459"/>
    </location>
</feature>
<protein>
    <recommendedName>
        <fullName evidence="6">N-succinylglutamate 5-semialdehyde dehydrogenase</fullName>
        <ecNumber evidence="6">1.2.1.71</ecNumber>
    </recommendedName>
    <alternativeName>
        <fullName evidence="6">Succinylglutamic semialdehyde dehydrogenase</fullName>
        <shortName evidence="6">SGSD</shortName>
    </alternativeName>
</protein>
<dbReference type="InterPro" id="IPR016161">
    <property type="entry name" value="Ald_DH/histidinol_DH"/>
</dbReference>
<dbReference type="InterPro" id="IPR016162">
    <property type="entry name" value="Ald_DH_N"/>
</dbReference>
<dbReference type="CDD" id="cd07095">
    <property type="entry name" value="ALDH_SGSD_AstD"/>
    <property type="match status" value="1"/>
</dbReference>
<dbReference type="AlphaFoldDB" id="A0A0H3HCX5"/>
<feature type="binding site" evidence="6">
    <location>
        <begin position="220"/>
        <end position="225"/>
    </location>
    <ligand>
        <name>NAD(+)</name>
        <dbReference type="ChEBI" id="CHEBI:57540"/>
    </ligand>
</feature>
<dbReference type="PROSITE" id="PS00687">
    <property type="entry name" value="ALDEHYDE_DEHYDR_GLU"/>
    <property type="match status" value="1"/>
</dbReference>
<dbReference type="PANTHER" id="PTHR11699">
    <property type="entry name" value="ALDEHYDE DEHYDROGENASE-RELATED"/>
    <property type="match status" value="1"/>
</dbReference>
<dbReference type="InterPro" id="IPR029510">
    <property type="entry name" value="Ald_DH_CS_GLU"/>
</dbReference>
<keyword evidence="2 6" id="KW-0560">Oxidoreductase</keyword>
<evidence type="ECO:0000313" key="10">
    <source>
        <dbReference type="Proteomes" id="UP000007843"/>
    </source>
</evidence>
<dbReference type="FunFam" id="3.40.605.10:FF:000010">
    <property type="entry name" value="N-succinylglutamate 5-semialdehyde dehydrogenase"/>
    <property type="match status" value="1"/>
</dbReference>
<dbReference type="Proteomes" id="UP000007843">
    <property type="component" value="Chromosome"/>
</dbReference>
<dbReference type="Pfam" id="PF00171">
    <property type="entry name" value="Aldedh"/>
    <property type="match status" value="1"/>
</dbReference>
<comment type="function">
    <text evidence="6">Catalyzes the NAD-dependent reduction of succinylglutamate semialdehyde into succinylglutamate.</text>
</comment>
<sequence>MSLWINGDWQSGRGPARSKHNPVSQALLWQGNDADAGQVALAVTAARAAFPAWARQPFAARKAIAEKFASLLEANKGELTRIIAQETGKPRWEAATEITAMINKIAISVNAYHSRTGEAQTAMADGEATLRHRPHGVLAVFGPYNFPGHLPNGHIVPALLAGNTVVFKPSELTPQSGEAVVKLWAEAGLPPGVLNLLQGGRETGEALSGQADIDGLLFTGSSATGFQLHRQLAGQPEKILALEMGGNNPLIVDDPQDIDAAVHLTIQSAFITAGQRCTCARRLLVKRGQIGDAFLQRLVTVSQTLIPDAWDAEPQPFLGGLISAQAAQKVHQAWLAHVASGGKTLLEPRLLQAGTSLLTPGIIEMSAVAQVADEEVFGPLLCVWRYDHFDEAIALANATRFGLSCGLISAERDKFDQLLLEARAGIVNWNKPLTGAASTAPFGGTGASGNHRPGAWYAADYCAWPMASLESPELALPATLSPGLNFRKETSQ</sequence>
<dbReference type="GO" id="GO:0019545">
    <property type="term" value="P:L-arginine catabolic process to succinate"/>
    <property type="evidence" value="ECO:0007669"/>
    <property type="project" value="UniProtKB-UniRule"/>
</dbReference>
<reference evidence="9 10" key="1">
    <citation type="journal article" date="2012" name="J. Bacteriol.">
        <title>Complete genome sequence of Klebsiella oxytoca KCTC 1686, used in production of 2,3-butanediol.</title>
        <authorList>
            <person name="Shin S.H."/>
            <person name="Kim S."/>
            <person name="Kim J.Y."/>
            <person name="Lee S."/>
            <person name="Um Y."/>
            <person name="Oh M.K."/>
            <person name="Kim Y.R."/>
            <person name="Lee J."/>
            <person name="Yang K.S."/>
        </authorList>
    </citation>
    <scope>NUCLEOTIDE SEQUENCE [LARGE SCALE GENOMIC DNA]</scope>
    <source>
        <strain evidence="10">ATCC 8724 / DSM 4798 / JCM 20051 / NBRC 3318 / NRRL B-199 / KCTC 1686</strain>
    </source>
</reference>
<dbReference type="InterPro" id="IPR016163">
    <property type="entry name" value="Ald_DH_C"/>
</dbReference>
<evidence type="ECO:0000256" key="4">
    <source>
        <dbReference type="ARBA" id="ARBA00060531"/>
    </source>
</evidence>
<dbReference type="Gene3D" id="3.40.605.10">
    <property type="entry name" value="Aldehyde Dehydrogenase, Chain A, domain 1"/>
    <property type="match status" value="1"/>
</dbReference>
<dbReference type="GO" id="GO:0019544">
    <property type="term" value="P:L-arginine catabolic process to L-glutamate"/>
    <property type="evidence" value="ECO:0007669"/>
    <property type="project" value="UniProtKB-UniRule"/>
</dbReference>
<dbReference type="NCBIfam" id="TIGR03240">
    <property type="entry name" value="arg_catab_astD"/>
    <property type="match status" value="1"/>
</dbReference>
<evidence type="ECO:0000313" key="9">
    <source>
        <dbReference type="EMBL" id="AEX05352.1"/>
    </source>
</evidence>
<keyword evidence="1 6" id="KW-0056">Arginine metabolism</keyword>
<dbReference type="PROSITE" id="PS00070">
    <property type="entry name" value="ALDEHYDE_DEHYDR_CYS"/>
    <property type="match status" value="1"/>
</dbReference>
<evidence type="ECO:0000259" key="8">
    <source>
        <dbReference type="Pfam" id="PF00171"/>
    </source>
</evidence>
<dbReference type="HAMAP" id="MF_01174">
    <property type="entry name" value="Aldedh_AstD"/>
    <property type="match status" value="1"/>
</dbReference>
<feature type="active site" evidence="6">
    <location>
        <position position="277"/>
    </location>
</feature>
<dbReference type="RefSeq" id="WP_014228979.1">
    <property type="nucleotide sequence ID" value="NC_016612.1"/>
</dbReference>
<keyword evidence="3 6" id="KW-0520">NAD</keyword>
<organism evidence="9 10">
    <name type="scientific">Klebsiella michiganensis (strain ATCC 8724 / DSM 4798 / JCM 20051 / NBRC 3318 / NRRL B-199 / KCTC 1686 / BUCSAV 143 / CCM 1901)</name>
    <dbReference type="NCBI Taxonomy" id="1006551"/>
    <lineage>
        <taxon>Bacteria</taxon>
        <taxon>Pseudomonadati</taxon>
        <taxon>Pseudomonadota</taxon>
        <taxon>Gammaproteobacteria</taxon>
        <taxon>Enterobacterales</taxon>
        <taxon>Enterobacteriaceae</taxon>
        <taxon>Klebsiella/Raoultella group</taxon>
        <taxon>Klebsiella</taxon>
    </lineage>
</organism>
<dbReference type="SUPFAM" id="SSF53720">
    <property type="entry name" value="ALDH-like"/>
    <property type="match status" value="1"/>
</dbReference>
<dbReference type="UniPathway" id="UPA00185">
    <property type="reaction ID" value="UER00282"/>
</dbReference>
<dbReference type="HOGENOM" id="CLU_005391_1_0_6"/>
<dbReference type="Gene3D" id="3.40.309.10">
    <property type="entry name" value="Aldehyde Dehydrogenase, Chain A, domain 2"/>
    <property type="match status" value="1"/>
</dbReference>
<evidence type="ECO:0000256" key="3">
    <source>
        <dbReference type="ARBA" id="ARBA00023027"/>
    </source>
</evidence>
<gene>
    <name evidence="6" type="primary">astD</name>
    <name evidence="9" type="ordered locus">KOX_18150</name>
</gene>
<dbReference type="InterPro" id="IPR015590">
    <property type="entry name" value="Aldehyde_DH_dom"/>
</dbReference>
<comment type="pathway">
    <text evidence="4 6">Amino-acid degradation; L-arginine degradation via AST pathway; L-glutamate and succinate from L-arginine: step 4/5.</text>
</comment>
<evidence type="ECO:0000256" key="6">
    <source>
        <dbReference type="HAMAP-Rule" id="MF_01174"/>
    </source>
</evidence>